<dbReference type="InterPro" id="IPR051559">
    <property type="entry name" value="HIF_prolyl_hydroxylases"/>
</dbReference>
<dbReference type="InterPro" id="IPR044862">
    <property type="entry name" value="Pro_4_hyd_alph_FE2OG_OXY"/>
</dbReference>
<reference evidence="7" key="3">
    <citation type="submission" date="2020-02" db="EMBL/GenBank/DDBJ databases">
        <authorList>
            <person name="Sarangi A.N."/>
            <person name="Ghosh S."/>
            <person name="Mukherjee M."/>
            <person name="Tripathy S."/>
        </authorList>
    </citation>
    <scope>NUCLEOTIDE SEQUENCE</scope>
    <source>
        <strain evidence="7">BDU141951</strain>
    </source>
</reference>
<dbReference type="AlphaFoldDB" id="A0A0C1YLD6"/>
<accession>A0A0C1YLD6</accession>
<name>A0A0C1YLD6_9CYAN</name>
<dbReference type="Gene3D" id="2.60.120.620">
    <property type="entry name" value="q2cbj1_9rhob like domain"/>
    <property type="match status" value="1"/>
</dbReference>
<reference evidence="7" key="2">
    <citation type="journal article" date="2015" name="Genome Announc.">
        <title>Draft Genome Sequence of Filamentous Marine Cyanobacterium Lyngbya confervoides Strain BDU141951.</title>
        <authorList>
            <person name="Chandrababunaidu M.M."/>
            <person name="Sen D."/>
            <person name="Tripathy S."/>
        </authorList>
    </citation>
    <scope>NUCLEOTIDE SEQUENCE</scope>
    <source>
        <strain evidence="7">BDU141951</strain>
    </source>
</reference>
<dbReference type="GO" id="GO:0071456">
    <property type="term" value="P:cellular response to hypoxia"/>
    <property type="evidence" value="ECO:0007669"/>
    <property type="project" value="TreeGrafter"/>
</dbReference>
<dbReference type="PANTHER" id="PTHR12907:SF26">
    <property type="entry name" value="HIF PROLYL HYDROXYLASE, ISOFORM C"/>
    <property type="match status" value="1"/>
</dbReference>
<keyword evidence="2" id="KW-0479">Metal-binding</keyword>
<keyword evidence="5" id="KW-0560">Oxidoreductase</keyword>
<organism evidence="7">
    <name type="scientific">Lyngbya confervoides BDU141951</name>
    <dbReference type="NCBI Taxonomy" id="1574623"/>
    <lineage>
        <taxon>Bacteria</taxon>
        <taxon>Bacillati</taxon>
        <taxon>Cyanobacteriota</taxon>
        <taxon>Cyanophyceae</taxon>
        <taxon>Oscillatoriophycideae</taxon>
        <taxon>Oscillatoriales</taxon>
        <taxon>Microcoleaceae</taxon>
        <taxon>Lyngbya</taxon>
    </lineage>
</organism>
<dbReference type="PANTHER" id="PTHR12907">
    <property type="entry name" value="EGL NINE HOMOLOG-RELATED"/>
    <property type="match status" value="1"/>
</dbReference>
<evidence type="ECO:0000256" key="1">
    <source>
        <dbReference type="ARBA" id="ARBA00001961"/>
    </source>
</evidence>
<keyword evidence="6" id="KW-0408">Iron</keyword>
<dbReference type="PROSITE" id="PS51471">
    <property type="entry name" value="FE2OG_OXY"/>
    <property type="match status" value="1"/>
</dbReference>
<dbReference type="SMART" id="SM00702">
    <property type="entry name" value="P4Hc"/>
    <property type="match status" value="1"/>
</dbReference>
<evidence type="ECO:0000256" key="4">
    <source>
        <dbReference type="ARBA" id="ARBA00022964"/>
    </source>
</evidence>
<evidence type="ECO:0000256" key="2">
    <source>
        <dbReference type="ARBA" id="ARBA00022723"/>
    </source>
</evidence>
<sequence length="209" mass="23851">MSGEDGFRQIAQQLATTGYVILPAALPEPLVDSLLLHFKALNSEDFKPAGTGRADDYQVRKGIRGDEIRWLDGLHPATQAYLEWMEQLRLHLNRHLFLGLFSYECHYAYYPTGAFYRQHVDAFKGETNRILSTVLYLNPIWEPEDGGELLLYSDQSTLLETIRPTYGKLVIFLSEVFPHEVLPVQKPRCSIAGWFRVNTNLGVNLDPPK</sequence>
<dbReference type="EMBL" id="JTHE02000003">
    <property type="protein sequence ID" value="NEV66411.1"/>
    <property type="molecule type" value="Genomic_DNA"/>
</dbReference>
<comment type="cofactor">
    <cofactor evidence="1">
        <name>L-ascorbate</name>
        <dbReference type="ChEBI" id="CHEBI:38290"/>
    </cofactor>
</comment>
<dbReference type="InterPro" id="IPR006620">
    <property type="entry name" value="Pro_4_hyd_alph"/>
</dbReference>
<dbReference type="GO" id="GO:0031418">
    <property type="term" value="F:L-ascorbic acid binding"/>
    <property type="evidence" value="ECO:0007669"/>
    <property type="project" value="UniProtKB-KW"/>
</dbReference>
<protein>
    <submittedName>
        <fullName evidence="7">2OG-Fe(II) oxygenase</fullName>
    </submittedName>
</protein>
<dbReference type="GO" id="GO:0031543">
    <property type="term" value="F:peptidyl-proline dioxygenase activity"/>
    <property type="evidence" value="ECO:0007669"/>
    <property type="project" value="TreeGrafter"/>
</dbReference>
<dbReference type="Pfam" id="PF13640">
    <property type="entry name" value="2OG-FeII_Oxy_3"/>
    <property type="match status" value="1"/>
</dbReference>
<keyword evidence="3" id="KW-0847">Vitamin C</keyword>
<comment type="caution">
    <text evidence="7">The sequence shown here is derived from an EMBL/GenBank/DDBJ whole genome shotgun (WGS) entry which is preliminary data.</text>
</comment>
<evidence type="ECO:0000313" key="7">
    <source>
        <dbReference type="EMBL" id="NEV66411.1"/>
    </source>
</evidence>
<keyword evidence="4" id="KW-0223">Dioxygenase</keyword>
<evidence type="ECO:0000256" key="6">
    <source>
        <dbReference type="ARBA" id="ARBA00023004"/>
    </source>
</evidence>
<dbReference type="InterPro" id="IPR005123">
    <property type="entry name" value="Oxoglu/Fe-dep_dioxygenase_dom"/>
</dbReference>
<proteinExistence type="predicted"/>
<evidence type="ECO:0000256" key="5">
    <source>
        <dbReference type="ARBA" id="ARBA00023002"/>
    </source>
</evidence>
<reference evidence="7" key="1">
    <citation type="submission" date="2014-11" db="EMBL/GenBank/DDBJ databases">
        <authorList>
            <person name="Malar M.C."/>
            <person name="Sen D."/>
            <person name="Tripathy S."/>
        </authorList>
    </citation>
    <scope>NUCLEOTIDE SEQUENCE</scope>
    <source>
        <strain evidence="7">BDU141951</strain>
    </source>
</reference>
<evidence type="ECO:0000256" key="3">
    <source>
        <dbReference type="ARBA" id="ARBA00022896"/>
    </source>
</evidence>
<dbReference type="GO" id="GO:0008198">
    <property type="term" value="F:ferrous iron binding"/>
    <property type="evidence" value="ECO:0007669"/>
    <property type="project" value="TreeGrafter"/>
</dbReference>
<gene>
    <name evidence="7" type="ORF">QQ91_004710</name>
</gene>